<feature type="transmembrane region" description="Helical" evidence="1">
    <location>
        <begin position="142"/>
        <end position="162"/>
    </location>
</feature>
<evidence type="ECO:0000313" key="3">
    <source>
        <dbReference type="Proteomes" id="UP000188354"/>
    </source>
</evidence>
<reference evidence="2 3" key="1">
    <citation type="journal article" date="2017" name="Plant Biotechnol. J.">
        <title>A comprehensive draft genome sequence for lupin (Lupinus angustifolius), an emerging health food: insights into plant-microbe interactions and legume evolution.</title>
        <authorList>
            <person name="Hane J.K."/>
            <person name="Ming Y."/>
            <person name="Kamphuis L.G."/>
            <person name="Nelson M.N."/>
            <person name="Garg G."/>
            <person name="Atkins C.A."/>
            <person name="Bayer P.E."/>
            <person name="Bravo A."/>
            <person name="Bringans S."/>
            <person name="Cannon S."/>
            <person name="Edwards D."/>
            <person name="Foley R."/>
            <person name="Gao L.L."/>
            <person name="Harrison M.J."/>
            <person name="Huang W."/>
            <person name="Hurgobin B."/>
            <person name="Li S."/>
            <person name="Liu C.W."/>
            <person name="McGrath A."/>
            <person name="Morahan G."/>
            <person name="Murray J."/>
            <person name="Weller J."/>
            <person name="Jian J."/>
            <person name="Singh K.B."/>
        </authorList>
    </citation>
    <scope>NUCLEOTIDE SEQUENCE [LARGE SCALE GENOMIC DNA]</scope>
    <source>
        <strain evidence="3">cv. Tanjil</strain>
        <tissue evidence="2">Whole plant</tissue>
    </source>
</reference>
<dbReference type="AlphaFoldDB" id="A0A1J7HA05"/>
<keyword evidence="1" id="KW-0472">Membrane</keyword>
<keyword evidence="3" id="KW-1185">Reference proteome</keyword>
<dbReference type="Proteomes" id="UP000188354">
    <property type="component" value="Chromosome LG13"/>
</dbReference>
<keyword evidence="1" id="KW-1133">Transmembrane helix</keyword>
<dbReference type="EMBL" id="CM007373">
    <property type="protein sequence ID" value="OIV98564.1"/>
    <property type="molecule type" value="Genomic_DNA"/>
</dbReference>
<evidence type="ECO:0000313" key="2">
    <source>
        <dbReference type="EMBL" id="OIV98564.1"/>
    </source>
</evidence>
<organism evidence="2 3">
    <name type="scientific">Lupinus angustifolius</name>
    <name type="common">Narrow-leaved blue lupine</name>
    <dbReference type="NCBI Taxonomy" id="3871"/>
    <lineage>
        <taxon>Eukaryota</taxon>
        <taxon>Viridiplantae</taxon>
        <taxon>Streptophyta</taxon>
        <taxon>Embryophyta</taxon>
        <taxon>Tracheophyta</taxon>
        <taxon>Spermatophyta</taxon>
        <taxon>Magnoliopsida</taxon>
        <taxon>eudicotyledons</taxon>
        <taxon>Gunneridae</taxon>
        <taxon>Pentapetalae</taxon>
        <taxon>rosids</taxon>
        <taxon>fabids</taxon>
        <taxon>Fabales</taxon>
        <taxon>Fabaceae</taxon>
        <taxon>Papilionoideae</taxon>
        <taxon>50 kb inversion clade</taxon>
        <taxon>genistoids sensu lato</taxon>
        <taxon>core genistoids</taxon>
        <taxon>Genisteae</taxon>
        <taxon>Lupinus</taxon>
    </lineage>
</organism>
<gene>
    <name evidence="2" type="ORF">TanjilG_12150</name>
</gene>
<sequence length="283" mass="32785">MRIPVFMRRITNEPLLWTVMTFVSSIVGFTCFPMSTTFEDLFGRPNPMKTVIYFSVVTLILTVTIFTMIREPHMLELEFTKKWWFKAQMSFGVLIIPFFNMFGKDQREEGMHKDEEKLFGRLMDLFTTGAFSLTALSLSRELWLGIGATIFNSFLGVLLVLGMKLSLKIGLSLAIFLCYLLVMIRFYVDDHYNNDNPFTGALENAEMGNIRNDNLHNPRSDDVQVISTTTNVDGQNESLRWRGHGLNDYKSDDNDNDNDDEDEDELIYLYYRGILDKHPRDKS</sequence>
<protein>
    <submittedName>
        <fullName evidence="2">Uncharacterized protein</fullName>
    </submittedName>
</protein>
<proteinExistence type="predicted"/>
<accession>A0A1J7HA05</accession>
<feature type="transmembrane region" description="Helical" evidence="1">
    <location>
        <begin position="84"/>
        <end position="102"/>
    </location>
</feature>
<evidence type="ECO:0000256" key="1">
    <source>
        <dbReference type="SAM" id="Phobius"/>
    </source>
</evidence>
<feature type="transmembrane region" description="Helical" evidence="1">
    <location>
        <begin position="15"/>
        <end position="38"/>
    </location>
</feature>
<keyword evidence="1" id="KW-0812">Transmembrane</keyword>
<dbReference type="Gramene" id="OIV98564">
    <property type="protein sequence ID" value="OIV98564"/>
    <property type="gene ID" value="TanjilG_12150"/>
</dbReference>
<feature type="transmembrane region" description="Helical" evidence="1">
    <location>
        <begin position="169"/>
        <end position="188"/>
    </location>
</feature>
<name>A0A1J7HA05_LUPAN</name>
<feature type="transmembrane region" description="Helical" evidence="1">
    <location>
        <begin position="50"/>
        <end position="69"/>
    </location>
</feature>
<dbReference type="KEGG" id="lang:109363651"/>